<feature type="chain" id="PRO_5032480855" evidence="1">
    <location>
        <begin position="23"/>
        <end position="404"/>
    </location>
</feature>
<dbReference type="InterPro" id="IPR004963">
    <property type="entry name" value="PAE/NOTUM"/>
</dbReference>
<organism evidence="2 3">
    <name type="scientific">Symbiodinium natans</name>
    <dbReference type="NCBI Taxonomy" id="878477"/>
    <lineage>
        <taxon>Eukaryota</taxon>
        <taxon>Sar</taxon>
        <taxon>Alveolata</taxon>
        <taxon>Dinophyceae</taxon>
        <taxon>Suessiales</taxon>
        <taxon>Symbiodiniaceae</taxon>
        <taxon>Symbiodinium</taxon>
    </lineage>
</organism>
<feature type="signal peptide" evidence="1">
    <location>
        <begin position="1"/>
        <end position="22"/>
    </location>
</feature>
<reference evidence="2" key="1">
    <citation type="submission" date="2021-02" db="EMBL/GenBank/DDBJ databases">
        <authorList>
            <person name="Dougan E. K."/>
            <person name="Rhodes N."/>
            <person name="Thang M."/>
            <person name="Chan C."/>
        </authorList>
    </citation>
    <scope>NUCLEOTIDE SEQUENCE</scope>
</reference>
<dbReference type="AlphaFoldDB" id="A0A812GJL1"/>
<gene>
    <name evidence="2" type="primary">PAE5</name>
    <name evidence="2" type="ORF">SNAT2548_LOCUS548</name>
</gene>
<dbReference type="PANTHER" id="PTHR21562">
    <property type="entry name" value="NOTUM-RELATED"/>
    <property type="match status" value="1"/>
</dbReference>
<dbReference type="EMBL" id="CAJNDS010000026">
    <property type="protein sequence ID" value="CAE6923365.1"/>
    <property type="molecule type" value="Genomic_DNA"/>
</dbReference>
<name>A0A812GJL1_9DINO</name>
<sequence length="404" mass="44036">MAGRSDGILLALCLAWACRVLAEPAQEKHVMTEAAERAGAVCLDGTPPVYYLRRGFGAGVNKWYVHHQGGGWCESLDDCVGRSRTALGSSSSYPASVGLEAGYFSANASVNPMMYNWNIVFMMYCDGASFSGDNATVTVHNGTQLHFRGRRIREAFAQDLLHNQGLANASDLIVSGCSAGGLATYLHVDQWCDSLHEAQPSAKCAGLPDSGFFIDYQDPQVRCSPDSSAPSVPGALGTTINGDYHCGLWWTFHIQNASSGVNQRCLEQHVKEEWRCMFAEYAAEFLRTPVFALQSMYDSWQTTHVQGTGGVSKTAILGMNITERLKNKLLGKNPESGAFLDSCLHHCGAWNSIRIEGDLVATAVERWYSGLGRAGSKRLWNQNRSYPCRDCCQPDADPAPLLVV</sequence>
<protein>
    <submittedName>
        <fullName evidence="2">PAE5 protein</fullName>
    </submittedName>
</protein>
<keyword evidence="3" id="KW-1185">Reference proteome</keyword>
<evidence type="ECO:0000256" key="1">
    <source>
        <dbReference type="SAM" id="SignalP"/>
    </source>
</evidence>
<evidence type="ECO:0000313" key="3">
    <source>
        <dbReference type="Proteomes" id="UP000604046"/>
    </source>
</evidence>
<evidence type="ECO:0000313" key="2">
    <source>
        <dbReference type="EMBL" id="CAE6923365.1"/>
    </source>
</evidence>
<dbReference type="PANTHER" id="PTHR21562:SF67">
    <property type="entry name" value="PECTIN ACETYLESTERASE"/>
    <property type="match status" value="1"/>
</dbReference>
<dbReference type="OrthoDB" id="2015280at2759"/>
<dbReference type="Proteomes" id="UP000604046">
    <property type="component" value="Unassembled WGS sequence"/>
</dbReference>
<accession>A0A812GJL1</accession>
<comment type="caution">
    <text evidence="2">The sequence shown here is derived from an EMBL/GenBank/DDBJ whole genome shotgun (WGS) entry which is preliminary data.</text>
</comment>
<dbReference type="GO" id="GO:0016787">
    <property type="term" value="F:hydrolase activity"/>
    <property type="evidence" value="ECO:0007669"/>
    <property type="project" value="InterPro"/>
</dbReference>
<proteinExistence type="predicted"/>
<keyword evidence="1" id="KW-0732">Signal</keyword>
<dbReference type="Pfam" id="PF03283">
    <property type="entry name" value="PAE"/>
    <property type="match status" value="1"/>
</dbReference>